<name>A0A8H5GYH9_9AGAR</name>
<dbReference type="UniPathway" id="UPA00196"/>
<reference evidence="4 5" key="1">
    <citation type="journal article" date="2020" name="ISME J.">
        <title>Uncovering the hidden diversity of litter-decomposition mechanisms in mushroom-forming fungi.</title>
        <authorList>
            <person name="Floudas D."/>
            <person name="Bentzer J."/>
            <person name="Ahren D."/>
            <person name="Johansson T."/>
            <person name="Persson P."/>
            <person name="Tunlid A."/>
        </authorList>
    </citation>
    <scope>NUCLEOTIDE SEQUENCE [LARGE SCALE GENOMIC DNA]</scope>
    <source>
        <strain evidence="4 5">CBS 661.87</strain>
    </source>
</reference>
<proteinExistence type="inferred from homology"/>
<dbReference type="GO" id="GO:0005783">
    <property type="term" value="C:endoplasmic reticulum"/>
    <property type="evidence" value="ECO:0007669"/>
    <property type="project" value="TreeGrafter"/>
</dbReference>
<dbReference type="EMBL" id="JAACJP010000040">
    <property type="protein sequence ID" value="KAF5373319.1"/>
    <property type="molecule type" value="Genomic_DNA"/>
</dbReference>
<dbReference type="Gene3D" id="3.40.50.10320">
    <property type="entry name" value="LmbE-like"/>
    <property type="match status" value="1"/>
</dbReference>
<dbReference type="Proteomes" id="UP000565441">
    <property type="component" value="Unassembled WGS sequence"/>
</dbReference>
<dbReference type="PANTHER" id="PTHR12993:SF11">
    <property type="entry name" value="N-ACETYLGLUCOSAMINYL-PHOSPHATIDYLINOSITOL DE-N-ACETYLASE"/>
    <property type="match status" value="1"/>
</dbReference>
<gene>
    <name evidence="4" type="ORF">D9615_007426</name>
</gene>
<accession>A0A8H5GYH9</accession>
<dbReference type="AlphaFoldDB" id="A0A8H5GYH9"/>
<evidence type="ECO:0000256" key="2">
    <source>
        <dbReference type="ARBA" id="ARBA00012176"/>
    </source>
</evidence>
<feature type="signal peptide" evidence="3">
    <location>
        <begin position="1"/>
        <end position="26"/>
    </location>
</feature>
<dbReference type="InterPro" id="IPR024078">
    <property type="entry name" value="LmbE-like_dom_sf"/>
</dbReference>
<evidence type="ECO:0000313" key="4">
    <source>
        <dbReference type="EMBL" id="KAF5373319.1"/>
    </source>
</evidence>
<dbReference type="PANTHER" id="PTHR12993">
    <property type="entry name" value="N-ACETYLGLUCOSAMINYL-PHOSPHATIDYLINOSITOL DE-N-ACETYLASE-RELATED"/>
    <property type="match status" value="1"/>
</dbReference>
<dbReference type="Pfam" id="PF02585">
    <property type="entry name" value="PIG-L"/>
    <property type="match status" value="1"/>
</dbReference>
<dbReference type="GO" id="GO:0000225">
    <property type="term" value="F:N-acetylglucosaminylphosphatidylinositol deacetylase activity"/>
    <property type="evidence" value="ECO:0007669"/>
    <property type="project" value="UniProtKB-EC"/>
</dbReference>
<evidence type="ECO:0000256" key="1">
    <source>
        <dbReference type="ARBA" id="ARBA00006066"/>
    </source>
</evidence>
<feature type="chain" id="PRO_5034535091" description="N-acetylglucosaminylphosphatidylinositol deacetylase" evidence="3">
    <location>
        <begin position="27"/>
        <end position="278"/>
    </location>
</feature>
<dbReference type="InterPro" id="IPR003737">
    <property type="entry name" value="GlcNAc_PI_deacetylase-related"/>
</dbReference>
<evidence type="ECO:0000313" key="5">
    <source>
        <dbReference type="Proteomes" id="UP000565441"/>
    </source>
</evidence>
<sequence>MTNPVASIALLLALLLALLFQPNHHATDLFSGNILLLTAHPDDECMFFAPTLRALTRPDTHVFSLCLSAGDADGLGLIRRGELGRSLDILGIPPSRRWVVDHPSLQDNFTAHWDADIIAAVLQRYVTSHNISTILTFDAGGISGHPNHRSLPKGAVRLLEQRTHTFTLYTLITRPVLVKYTGILAPLHAKFSLAQDRLYPLLHTRIIELQRALQLATNPISKQPQAPPATVVSGIPNYVTALNAMRAHKSQLVWFRWLYVLFSRYMWVNEWAEFQIDS</sequence>
<evidence type="ECO:0000256" key="3">
    <source>
        <dbReference type="SAM" id="SignalP"/>
    </source>
</evidence>
<dbReference type="SUPFAM" id="SSF102588">
    <property type="entry name" value="LmbE-like"/>
    <property type="match status" value="1"/>
</dbReference>
<comment type="similarity">
    <text evidence="1">Belongs to the PIGL family.</text>
</comment>
<comment type="caution">
    <text evidence="4">The sequence shown here is derived from an EMBL/GenBank/DDBJ whole genome shotgun (WGS) entry which is preliminary data.</text>
</comment>
<keyword evidence="3" id="KW-0732">Signal</keyword>
<dbReference type="OrthoDB" id="440160at2759"/>
<dbReference type="GO" id="GO:0006506">
    <property type="term" value="P:GPI anchor biosynthetic process"/>
    <property type="evidence" value="ECO:0007669"/>
    <property type="project" value="UniProtKB-UniPathway"/>
</dbReference>
<dbReference type="GO" id="GO:0016020">
    <property type="term" value="C:membrane"/>
    <property type="evidence" value="ECO:0007669"/>
    <property type="project" value="GOC"/>
</dbReference>
<dbReference type="EC" id="3.5.1.89" evidence="2"/>
<protein>
    <recommendedName>
        <fullName evidence="2">N-acetylglucosaminylphosphatidylinositol deacetylase</fullName>
        <ecNumber evidence="2">3.5.1.89</ecNumber>
    </recommendedName>
</protein>
<organism evidence="4 5">
    <name type="scientific">Tricholomella constricta</name>
    <dbReference type="NCBI Taxonomy" id="117010"/>
    <lineage>
        <taxon>Eukaryota</taxon>
        <taxon>Fungi</taxon>
        <taxon>Dikarya</taxon>
        <taxon>Basidiomycota</taxon>
        <taxon>Agaricomycotina</taxon>
        <taxon>Agaricomycetes</taxon>
        <taxon>Agaricomycetidae</taxon>
        <taxon>Agaricales</taxon>
        <taxon>Tricholomatineae</taxon>
        <taxon>Lyophyllaceae</taxon>
        <taxon>Tricholomella</taxon>
    </lineage>
</organism>
<keyword evidence="5" id="KW-1185">Reference proteome</keyword>